<dbReference type="SUPFAM" id="SSF46548">
    <property type="entry name" value="alpha-helical ferredoxin"/>
    <property type="match status" value="1"/>
</dbReference>
<dbReference type="GO" id="GO:0006537">
    <property type="term" value="P:glutamate biosynthetic process"/>
    <property type="evidence" value="ECO:0007669"/>
    <property type="project" value="UniProtKB-KW"/>
</dbReference>
<dbReference type="NCBIfam" id="TIGR01317">
    <property type="entry name" value="GOGAT_sm_gam"/>
    <property type="match status" value="1"/>
</dbReference>
<evidence type="ECO:0000256" key="2">
    <source>
        <dbReference type="ARBA" id="ARBA00022723"/>
    </source>
</evidence>
<feature type="domain" description="Dihydroprymidine dehydrogenase" evidence="9">
    <location>
        <begin position="47"/>
        <end position="136"/>
    </location>
</feature>
<dbReference type="PRINTS" id="PR00419">
    <property type="entry name" value="ADXRDTASE"/>
</dbReference>
<dbReference type="FunFam" id="3.50.50.60:FF:000124">
    <property type="entry name" value="Glutamate synthase small subunit"/>
    <property type="match status" value="1"/>
</dbReference>
<keyword evidence="11" id="KW-1185">Reference proteome</keyword>
<dbReference type="InterPro" id="IPR051394">
    <property type="entry name" value="Glutamate_Synthase"/>
</dbReference>
<dbReference type="InterPro" id="IPR023753">
    <property type="entry name" value="FAD/NAD-binding_dom"/>
</dbReference>
<dbReference type="PANTHER" id="PTHR43100">
    <property type="entry name" value="GLUTAMATE SYNTHASE [NADPH] SMALL CHAIN"/>
    <property type="match status" value="1"/>
</dbReference>
<sequence>MADPRGFLTTRDRELPADRPVAVRILDWQEVHAHRAGNPDDLAMLGRQSSRCMDCGVPFCHHGCPLGNLIPEWNDLVWRGQWEDAAERLHSTNNFPEFTGRLCPAPCESSCVLGINAPPVTIKNIEVSIVDEAFARGFVVPQIPQWLTGKSVAVVGSGPAGLAAAQQLTRAGHTVAVYERAPRIGGLLRYGIPEFKMEKRHIDRRLEQMEAEGTRFRPSVEIGRDVSGTELRDRYDAIVIAIGSTTPRDLPVPGRELGGVLQAMEYLPPANRAAAGDPHDDQVLATGKDVVVIGGGDTGADCVGTAVRQGARSVTQLEIMPRPPQDRPEGQPWPTYPMLFRVASAHQEGGERVYAVSTKEFRDDGSGDVSALVLVDVEMIDGRPTPVEGSEREIPAQLVLLAMGFTGPEQGPLLEQFGVDVTPRGAIERADDFATAVPGVFVAGDAGRGQSLIVWAIAEGRATAAAVDAYLSGSTQLPAPVTAVTVSLRA</sequence>
<dbReference type="GO" id="GO:0051536">
    <property type="term" value="F:iron-sulfur cluster binding"/>
    <property type="evidence" value="ECO:0007669"/>
    <property type="project" value="UniProtKB-KW"/>
</dbReference>
<evidence type="ECO:0000256" key="7">
    <source>
        <dbReference type="ARBA" id="ARBA00029440"/>
    </source>
</evidence>
<keyword evidence="6" id="KW-0314">Glutamate biosynthesis</keyword>
<comment type="pathway">
    <text evidence="7">Amino-acid biosynthesis.</text>
</comment>
<dbReference type="InterPro" id="IPR009051">
    <property type="entry name" value="Helical_ferredxn"/>
</dbReference>
<dbReference type="Gene3D" id="3.50.50.60">
    <property type="entry name" value="FAD/NAD(P)-binding domain"/>
    <property type="match status" value="2"/>
</dbReference>
<evidence type="ECO:0000256" key="1">
    <source>
        <dbReference type="ARBA" id="ARBA00022605"/>
    </source>
</evidence>
<dbReference type="EMBL" id="SDWW01000003">
    <property type="protein sequence ID" value="RYV52723.1"/>
    <property type="molecule type" value="Genomic_DNA"/>
</dbReference>
<keyword evidence="3" id="KW-0560">Oxidoreductase</keyword>
<protein>
    <submittedName>
        <fullName evidence="10">Glutamate synthase subunit beta</fullName>
    </submittedName>
</protein>
<dbReference type="Proteomes" id="UP000293764">
    <property type="component" value="Unassembled WGS sequence"/>
</dbReference>
<evidence type="ECO:0000313" key="11">
    <source>
        <dbReference type="Proteomes" id="UP000293764"/>
    </source>
</evidence>
<evidence type="ECO:0000256" key="3">
    <source>
        <dbReference type="ARBA" id="ARBA00023002"/>
    </source>
</evidence>
<reference evidence="10 11" key="1">
    <citation type="submission" date="2019-01" db="EMBL/GenBank/DDBJ databases">
        <title>Novel species of Cellulomonas.</title>
        <authorList>
            <person name="Liu Q."/>
            <person name="Xin Y.-H."/>
        </authorList>
    </citation>
    <scope>NUCLEOTIDE SEQUENCE [LARGE SCALE GENOMIC DNA]</scope>
    <source>
        <strain evidence="10 11">HLT2-17</strain>
    </source>
</reference>
<evidence type="ECO:0000259" key="8">
    <source>
        <dbReference type="Pfam" id="PF07992"/>
    </source>
</evidence>
<evidence type="ECO:0000256" key="6">
    <source>
        <dbReference type="ARBA" id="ARBA00023164"/>
    </source>
</evidence>
<dbReference type="OrthoDB" id="9803192at2"/>
<keyword evidence="4" id="KW-0408">Iron</keyword>
<dbReference type="Pfam" id="PF07992">
    <property type="entry name" value="Pyr_redox_2"/>
    <property type="match status" value="1"/>
</dbReference>
<evidence type="ECO:0000256" key="4">
    <source>
        <dbReference type="ARBA" id="ARBA00023004"/>
    </source>
</evidence>
<dbReference type="PANTHER" id="PTHR43100:SF1">
    <property type="entry name" value="GLUTAMATE SYNTHASE [NADPH] SMALL CHAIN"/>
    <property type="match status" value="1"/>
</dbReference>
<dbReference type="RefSeq" id="WP_130100974.1">
    <property type="nucleotide sequence ID" value="NZ_SDWW01000003.1"/>
</dbReference>
<dbReference type="GO" id="GO:0016639">
    <property type="term" value="F:oxidoreductase activity, acting on the CH-NH2 group of donors, NAD or NADP as acceptor"/>
    <property type="evidence" value="ECO:0007669"/>
    <property type="project" value="InterPro"/>
</dbReference>
<keyword evidence="5" id="KW-0411">Iron-sulfur</keyword>
<dbReference type="InterPro" id="IPR006005">
    <property type="entry name" value="Glut_synth_ssu1"/>
</dbReference>
<dbReference type="AlphaFoldDB" id="A0A4Q5N5E3"/>
<evidence type="ECO:0000313" key="10">
    <source>
        <dbReference type="EMBL" id="RYV52723.1"/>
    </source>
</evidence>
<dbReference type="InterPro" id="IPR036188">
    <property type="entry name" value="FAD/NAD-bd_sf"/>
</dbReference>
<dbReference type="GO" id="GO:0046872">
    <property type="term" value="F:metal ion binding"/>
    <property type="evidence" value="ECO:0007669"/>
    <property type="project" value="UniProtKB-KW"/>
</dbReference>
<name>A0A4Q5N5E3_9MICO</name>
<evidence type="ECO:0000259" key="9">
    <source>
        <dbReference type="Pfam" id="PF14691"/>
    </source>
</evidence>
<dbReference type="Gene3D" id="1.10.1060.10">
    <property type="entry name" value="Alpha-helical ferredoxin"/>
    <property type="match status" value="1"/>
</dbReference>
<accession>A0A4Q5N5E3</accession>
<dbReference type="SUPFAM" id="SSF51971">
    <property type="entry name" value="Nucleotide-binding domain"/>
    <property type="match status" value="2"/>
</dbReference>
<comment type="caution">
    <text evidence="10">The sequence shown here is derived from an EMBL/GenBank/DDBJ whole genome shotgun (WGS) entry which is preliminary data.</text>
</comment>
<keyword evidence="1" id="KW-0028">Amino-acid biosynthesis</keyword>
<proteinExistence type="predicted"/>
<organism evidence="10 11">
    <name type="scientific">Pengzhenrongella frigida</name>
    <dbReference type="NCBI Taxonomy" id="1259133"/>
    <lineage>
        <taxon>Bacteria</taxon>
        <taxon>Bacillati</taxon>
        <taxon>Actinomycetota</taxon>
        <taxon>Actinomycetes</taxon>
        <taxon>Micrococcales</taxon>
        <taxon>Pengzhenrongella</taxon>
    </lineage>
</organism>
<dbReference type="Pfam" id="PF14691">
    <property type="entry name" value="Fer4_20"/>
    <property type="match status" value="1"/>
</dbReference>
<keyword evidence="2" id="KW-0479">Metal-binding</keyword>
<evidence type="ECO:0000256" key="5">
    <source>
        <dbReference type="ARBA" id="ARBA00023014"/>
    </source>
</evidence>
<feature type="domain" description="FAD/NAD(P)-binding" evidence="8">
    <location>
        <begin position="151"/>
        <end position="460"/>
    </location>
</feature>
<gene>
    <name evidence="10" type="ORF">EUA98_01940</name>
</gene>
<dbReference type="InterPro" id="IPR028261">
    <property type="entry name" value="DPD_II"/>
</dbReference>